<evidence type="ECO:0008006" key="6">
    <source>
        <dbReference type="Google" id="ProtNLM"/>
    </source>
</evidence>
<dbReference type="CDD" id="cd13578">
    <property type="entry name" value="PBP2_Bug27"/>
    <property type="match status" value="1"/>
</dbReference>
<gene>
    <name evidence="4" type="ORF">BDD16_003253</name>
</gene>
<dbReference type="SUPFAM" id="SSF54506">
    <property type="entry name" value="Diaminopimelate epimerase-like"/>
    <property type="match status" value="2"/>
</dbReference>
<dbReference type="Gene3D" id="3.10.310.10">
    <property type="entry name" value="Diaminopimelate Epimerase, Chain A, domain 1"/>
    <property type="match status" value="2"/>
</dbReference>
<reference evidence="4 5" key="1">
    <citation type="submission" date="2020-07" db="EMBL/GenBank/DDBJ databases">
        <title>Genomic Encyclopedia of Archaeal and Bacterial Type Strains, Phase II (KMG-II): from individual species to whole genera.</title>
        <authorList>
            <person name="Goeker M."/>
        </authorList>
    </citation>
    <scope>NUCLEOTIDE SEQUENCE [LARGE SCALE GENOMIC DNA]</scope>
    <source>
        <strain evidence="4 5">DSM 21226</strain>
    </source>
</reference>
<dbReference type="InterPro" id="IPR007400">
    <property type="entry name" value="PrpF-like"/>
</dbReference>
<sequence>MHPITLPCVLMRAGTSRGPFFLRDWLPADETARDETLIGAIGASDLLQVDGVGGGSTLTSKVAIVSRSSQPDCDVDYLFAQVGVGQRSVDTRPNCGNMLSGVAPFAIEQGLVAAQDGQTTVRVFNVNTRARIDVTVLTPGRRVTYDGLTSIDGVAGTAAPIRLNFLDAWGSVTGSVFPTGQRIDVIDGVEVTCIDAAMPLMIVRAADLGVGGREPPIELDANRALLERLERLRLVAGERMGLGDVSTSVIPKPVLVSRGHDDDSVTSRYFTPRRCHASHAVTGAIGVATAFALPGTVASGPTSVAGVRKLSVLHPQGRIDVEVAIDGDGADARIQRASLVRTARKILQGELHIPDYVFSRPIQIRDQNHDQIHEGDNPMLKHLIAPTLAATLAATAPAAHAFPDKAITIVVPTAAGGGNDAMARTIAQKLGTLLGQTIVIDNRAGANGSIASEFVARAPADGHTLMFGYIATHSMNPALQKLRYDPVNDFEPIGLVGYSATLMVANANVPVKDVKDLVAQLKAKPDKYTYASAGNGTAPHFAAELFKMNAGVVMLGVPYKGSAPAVSDTIGGQTQFMFPSLFTALPHVKAGKLKALAVAGPKRSASLPDVPTLKEAGVDGVDVMQWYGLFAPARTPKPIVEQLNKALNQILNDKDIIKRIEDHGADVESSTPEQLGALVKSELTKWKGVVQKAKLTAD</sequence>
<dbReference type="InterPro" id="IPR042100">
    <property type="entry name" value="Bug_dom1"/>
</dbReference>
<dbReference type="PANTHER" id="PTHR43709:SF3">
    <property type="entry name" value="ISOMERASE YBHH-RELATED"/>
    <property type="match status" value="1"/>
</dbReference>
<dbReference type="AlphaFoldDB" id="A0A7Y9QZB0"/>
<dbReference type="SUPFAM" id="SSF53850">
    <property type="entry name" value="Periplasmic binding protein-like II"/>
    <property type="match status" value="1"/>
</dbReference>
<dbReference type="GO" id="GO:0016853">
    <property type="term" value="F:isomerase activity"/>
    <property type="evidence" value="ECO:0007669"/>
    <property type="project" value="UniProtKB-KW"/>
</dbReference>
<dbReference type="Gene3D" id="3.40.190.10">
    <property type="entry name" value="Periplasmic binding protein-like II"/>
    <property type="match status" value="1"/>
</dbReference>
<keyword evidence="5" id="KW-1185">Reference proteome</keyword>
<organism evidence="4 5">
    <name type="scientific">Sphaerotilus montanus</name>
    <dbReference type="NCBI Taxonomy" id="522889"/>
    <lineage>
        <taxon>Bacteria</taxon>
        <taxon>Pseudomonadati</taxon>
        <taxon>Pseudomonadota</taxon>
        <taxon>Betaproteobacteria</taxon>
        <taxon>Burkholderiales</taxon>
        <taxon>Sphaerotilaceae</taxon>
        <taxon>Sphaerotilus</taxon>
    </lineage>
</organism>
<proteinExistence type="inferred from homology"/>
<evidence type="ECO:0000256" key="3">
    <source>
        <dbReference type="ARBA" id="ARBA00023235"/>
    </source>
</evidence>
<dbReference type="InterPro" id="IPR047687">
    <property type="entry name" value="OMA_tautomer-like"/>
</dbReference>
<evidence type="ECO:0000256" key="1">
    <source>
        <dbReference type="ARBA" id="ARBA00006987"/>
    </source>
</evidence>
<comment type="similarity">
    <text evidence="1">Belongs to the UPF0065 (bug) family.</text>
</comment>
<name>A0A7Y9QZB0_9BURK</name>
<evidence type="ECO:0000256" key="2">
    <source>
        <dbReference type="ARBA" id="ARBA00007673"/>
    </source>
</evidence>
<protein>
    <recommendedName>
        <fullName evidence="6">4-oxalomesaconate tautomerase</fullName>
    </recommendedName>
</protein>
<evidence type="ECO:0000313" key="4">
    <source>
        <dbReference type="EMBL" id="NYG34267.1"/>
    </source>
</evidence>
<keyword evidence="3" id="KW-0413">Isomerase</keyword>
<dbReference type="PANTHER" id="PTHR43709">
    <property type="entry name" value="ACONITATE ISOMERASE-RELATED"/>
    <property type="match status" value="1"/>
</dbReference>
<dbReference type="Pfam" id="PF03401">
    <property type="entry name" value="TctC"/>
    <property type="match status" value="1"/>
</dbReference>
<dbReference type="Gene3D" id="3.40.190.150">
    <property type="entry name" value="Bordetella uptake gene, domain 1"/>
    <property type="match status" value="1"/>
</dbReference>
<dbReference type="InterPro" id="IPR005064">
    <property type="entry name" value="BUG"/>
</dbReference>
<comment type="similarity">
    <text evidence="2">Belongs to the PrpF family.</text>
</comment>
<dbReference type="Proteomes" id="UP000518288">
    <property type="component" value="Unassembled WGS sequence"/>
</dbReference>
<comment type="caution">
    <text evidence="4">The sequence shown here is derived from an EMBL/GenBank/DDBJ whole genome shotgun (WGS) entry which is preliminary data.</text>
</comment>
<dbReference type="NCBIfam" id="NF033377">
    <property type="entry name" value="OMA_tautomer"/>
    <property type="match status" value="1"/>
</dbReference>
<dbReference type="Pfam" id="PF04303">
    <property type="entry name" value="PrpF"/>
    <property type="match status" value="1"/>
</dbReference>
<evidence type="ECO:0000313" key="5">
    <source>
        <dbReference type="Proteomes" id="UP000518288"/>
    </source>
</evidence>
<accession>A0A7Y9QZB0</accession>
<dbReference type="EMBL" id="JACCFH010000001">
    <property type="protein sequence ID" value="NYG34267.1"/>
    <property type="molecule type" value="Genomic_DNA"/>
</dbReference>